<evidence type="ECO:0000256" key="2">
    <source>
        <dbReference type="SAM" id="SignalP"/>
    </source>
</evidence>
<reference evidence="3 4" key="1">
    <citation type="submission" date="2019-12" db="EMBL/GenBank/DDBJ databases">
        <authorList>
            <person name="Lee S.D."/>
        </authorList>
    </citation>
    <scope>NUCLEOTIDE SEQUENCE [LARGE SCALE GENOMIC DNA]</scope>
    <source>
        <strain evidence="3 4">GH3-10</strain>
    </source>
</reference>
<evidence type="ECO:0000256" key="1">
    <source>
        <dbReference type="SAM" id="MobiDB-lite"/>
    </source>
</evidence>
<feature type="region of interest" description="Disordered" evidence="1">
    <location>
        <begin position="17"/>
        <end position="153"/>
    </location>
</feature>
<accession>A0A844XC51</accession>
<evidence type="ECO:0000313" key="4">
    <source>
        <dbReference type="Proteomes" id="UP000461409"/>
    </source>
</evidence>
<dbReference type="AlphaFoldDB" id="A0A844XC51"/>
<feature type="compositionally biased region" description="Basic and acidic residues" evidence="1">
    <location>
        <begin position="58"/>
        <end position="76"/>
    </location>
</feature>
<feature type="compositionally biased region" description="Low complexity" evidence="1">
    <location>
        <begin position="107"/>
        <end position="123"/>
    </location>
</feature>
<feature type="compositionally biased region" description="Gly residues" evidence="1">
    <location>
        <begin position="23"/>
        <end position="37"/>
    </location>
</feature>
<name>A0A844XC51_9SPHN</name>
<dbReference type="EMBL" id="WUBR01000001">
    <property type="protein sequence ID" value="MWV27359.1"/>
    <property type="molecule type" value="Genomic_DNA"/>
</dbReference>
<feature type="compositionally biased region" description="Gly residues" evidence="1">
    <location>
        <begin position="44"/>
        <end position="54"/>
    </location>
</feature>
<gene>
    <name evidence="3" type="ORF">GRF63_05525</name>
</gene>
<evidence type="ECO:0008006" key="5">
    <source>
        <dbReference type="Google" id="ProtNLM"/>
    </source>
</evidence>
<keyword evidence="4" id="KW-1185">Reference proteome</keyword>
<feature type="compositionally biased region" description="Basic and acidic residues" evidence="1">
    <location>
        <begin position="124"/>
        <end position="134"/>
    </location>
</feature>
<comment type="caution">
    <text evidence="3">The sequence shown here is derived from an EMBL/GenBank/DDBJ whole genome shotgun (WGS) entry which is preliminary data.</text>
</comment>
<dbReference type="RefSeq" id="WP_160484934.1">
    <property type="nucleotide sequence ID" value="NZ_WUBR01000001.1"/>
</dbReference>
<reference evidence="3 4" key="2">
    <citation type="submission" date="2020-02" db="EMBL/GenBank/DDBJ databases">
        <title>Erythrobacter dongmakensis sp. nov., isolated from a tidal mudflat.</title>
        <authorList>
            <person name="Kim I.S."/>
        </authorList>
    </citation>
    <scope>NUCLEOTIDE SEQUENCE [LARGE SCALE GENOMIC DNA]</scope>
    <source>
        <strain evidence="3 4">GH3-10</strain>
    </source>
</reference>
<sequence>MKLWIASISAIALAASPALAQGNGNGNKGNNGNGGGQRAEAPGPGKGNGQGKGNGNANRDKRGGQQQERGNRDAGPQKRGNGNADRGNADRGNGKADRGDRGDRGNVNRGNADNGNGRTANRGNDFDRRYDGDRNGNGNSRNRGGDGISIGYDDGPNFDFRRASRGIAEGCPPGLARKYNGCRPPGQARKQDGNRYYDYSPNWWGLGDLFGDRRGNYYYDDGFLMQLGRGGAISGYIPLLGGALSIGNPWPQDYRYSRMPAYYEDYYGLGGRDNYRYADNVVYRLDPETTAITSIAALLTGDEFTVGQPMPRGYDVYNVPYSYRDRYYDGPQSMYRYNDGYIYEIDPETRLVAAAIEMLI</sequence>
<keyword evidence="2" id="KW-0732">Signal</keyword>
<evidence type="ECO:0000313" key="3">
    <source>
        <dbReference type="EMBL" id="MWV27359.1"/>
    </source>
</evidence>
<dbReference type="Proteomes" id="UP000461409">
    <property type="component" value="Unassembled WGS sequence"/>
</dbReference>
<feature type="chain" id="PRO_5033037656" description="RcnB family protein" evidence="2">
    <location>
        <begin position="21"/>
        <end position="360"/>
    </location>
</feature>
<protein>
    <recommendedName>
        <fullName evidence="5">RcnB family protein</fullName>
    </recommendedName>
</protein>
<organism evidence="3 4">
    <name type="scientific">Aurantiacibacter rhizosphaerae</name>
    <dbReference type="NCBI Taxonomy" id="2691582"/>
    <lineage>
        <taxon>Bacteria</taxon>
        <taxon>Pseudomonadati</taxon>
        <taxon>Pseudomonadota</taxon>
        <taxon>Alphaproteobacteria</taxon>
        <taxon>Sphingomonadales</taxon>
        <taxon>Erythrobacteraceae</taxon>
        <taxon>Aurantiacibacter</taxon>
    </lineage>
</organism>
<feature type="signal peptide" evidence="2">
    <location>
        <begin position="1"/>
        <end position="20"/>
    </location>
</feature>
<feature type="compositionally biased region" description="Basic and acidic residues" evidence="1">
    <location>
        <begin position="87"/>
        <end position="106"/>
    </location>
</feature>
<proteinExistence type="predicted"/>